<sequence>MNHAGDRNKQTLDQIASRVHTQAMDRVTSIGSGGSKLCLQNRDEKQHTHTCKGVQKVQGSIWRSHQLSHTQTNGGSGSTYTQEVQGSFTHTQMVTRNASSIVLTIPPTLRHRSENAQSIGDSLRTPTHIDLPERSIHAGEESHSATRQGSFAEIFSIGRKQEGAPLRTDFLLASLKGGNIVQGTKGFQQSALVQDQTDRATHSTPTKNSAVNNTTPRRNSCNGQLGYPNPRRGYKVNNYSRRNANCTGQFVFAHTTSRESRCIGQLLMEGSNKTITTTHTKAHMSQQVANHLEEWYSSVRFTGYFGLQLPGRLSDINTTTSCTQGCTGQQTVSITAGSCTGRSTLVPSWLGCKTNTSAGPINCAGQQFTNTTSRTRSAGQFEWYVSRDNSRFLFHLADYKRNLFLGRELPGREQICATIMWILLKQMPSPRTGRGGRPATGSTPRNTTNDHRQRLGTVTRKRRSRSPKLVWVCKQKVFDPRMYVLCEVDSTVELCCDVNINLNLIFEDINTSTHLQ</sequence>
<feature type="compositionally biased region" description="Polar residues" evidence="1">
    <location>
        <begin position="202"/>
        <end position="223"/>
    </location>
</feature>
<protein>
    <submittedName>
        <fullName evidence="2">(northern house mosquito) hypothetical protein</fullName>
    </submittedName>
</protein>
<dbReference type="AlphaFoldDB" id="A0A8D8F782"/>
<organism evidence="2">
    <name type="scientific">Culex pipiens</name>
    <name type="common">House mosquito</name>
    <dbReference type="NCBI Taxonomy" id="7175"/>
    <lineage>
        <taxon>Eukaryota</taxon>
        <taxon>Metazoa</taxon>
        <taxon>Ecdysozoa</taxon>
        <taxon>Arthropoda</taxon>
        <taxon>Hexapoda</taxon>
        <taxon>Insecta</taxon>
        <taxon>Pterygota</taxon>
        <taxon>Neoptera</taxon>
        <taxon>Endopterygota</taxon>
        <taxon>Diptera</taxon>
        <taxon>Nematocera</taxon>
        <taxon>Culicoidea</taxon>
        <taxon>Culicidae</taxon>
        <taxon>Culicinae</taxon>
        <taxon>Culicini</taxon>
        <taxon>Culex</taxon>
        <taxon>Culex</taxon>
    </lineage>
</organism>
<reference evidence="2" key="1">
    <citation type="submission" date="2021-05" db="EMBL/GenBank/DDBJ databases">
        <authorList>
            <person name="Alioto T."/>
            <person name="Alioto T."/>
            <person name="Gomez Garrido J."/>
        </authorList>
    </citation>
    <scope>NUCLEOTIDE SEQUENCE</scope>
</reference>
<name>A0A8D8F782_CULPI</name>
<dbReference type="EMBL" id="HBUE01037634">
    <property type="protein sequence ID" value="CAG6459464.1"/>
    <property type="molecule type" value="Transcribed_RNA"/>
</dbReference>
<evidence type="ECO:0000313" key="2">
    <source>
        <dbReference type="EMBL" id="CAG6459464.1"/>
    </source>
</evidence>
<feature type="region of interest" description="Disordered" evidence="1">
    <location>
        <begin position="192"/>
        <end position="231"/>
    </location>
</feature>
<feature type="region of interest" description="Disordered" evidence="1">
    <location>
        <begin position="429"/>
        <end position="462"/>
    </location>
</feature>
<proteinExistence type="predicted"/>
<accession>A0A8D8F782</accession>
<evidence type="ECO:0000256" key="1">
    <source>
        <dbReference type="SAM" id="MobiDB-lite"/>
    </source>
</evidence>